<dbReference type="GO" id="GO:0003700">
    <property type="term" value="F:DNA-binding transcription factor activity"/>
    <property type="evidence" value="ECO:0007669"/>
    <property type="project" value="InterPro"/>
</dbReference>
<dbReference type="InterPro" id="IPR036955">
    <property type="entry name" value="AP2/ERF_dom_sf"/>
</dbReference>
<evidence type="ECO:0000256" key="3">
    <source>
        <dbReference type="ARBA" id="ARBA00023125"/>
    </source>
</evidence>
<gene>
    <name evidence="8" type="ORF">Din_025917</name>
    <name evidence="9" type="ORF">Din_025919</name>
</gene>
<evidence type="ECO:0000256" key="6">
    <source>
        <dbReference type="SAM" id="MobiDB-lite"/>
    </source>
</evidence>
<evidence type="ECO:0000256" key="5">
    <source>
        <dbReference type="ARBA" id="ARBA00023242"/>
    </source>
</evidence>
<keyword evidence="4" id="KW-0804">Transcription</keyword>
<protein>
    <submittedName>
        <fullName evidence="8">Putative ethylene-responsive transcription factor WRI1-like</fullName>
    </submittedName>
</protein>
<evidence type="ECO:0000259" key="7">
    <source>
        <dbReference type="PROSITE" id="PS51032"/>
    </source>
</evidence>
<feature type="compositionally biased region" description="Basic and acidic residues" evidence="6">
    <location>
        <begin position="119"/>
        <end position="133"/>
    </location>
</feature>
<keyword evidence="3" id="KW-0238">DNA-binding</keyword>
<dbReference type="AlphaFoldDB" id="A0A5B7AL10"/>
<evidence type="ECO:0000256" key="4">
    <source>
        <dbReference type="ARBA" id="ARBA00023163"/>
    </source>
</evidence>
<dbReference type="PRINTS" id="PR00367">
    <property type="entry name" value="ETHRSPELEMNT"/>
</dbReference>
<dbReference type="EMBL" id="GHES01025917">
    <property type="protein sequence ID" value="MPA56476.1"/>
    <property type="molecule type" value="Transcribed_RNA"/>
</dbReference>
<keyword evidence="2" id="KW-0805">Transcription regulation</keyword>
<dbReference type="PROSITE" id="PS51032">
    <property type="entry name" value="AP2_ERF"/>
    <property type="match status" value="1"/>
</dbReference>
<evidence type="ECO:0000256" key="2">
    <source>
        <dbReference type="ARBA" id="ARBA00023015"/>
    </source>
</evidence>
<organism evidence="8">
    <name type="scientific">Davidia involucrata</name>
    <name type="common">Dove tree</name>
    <dbReference type="NCBI Taxonomy" id="16924"/>
    <lineage>
        <taxon>Eukaryota</taxon>
        <taxon>Viridiplantae</taxon>
        <taxon>Streptophyta</taxon>
        <taxon>Embryophyta</taxon>
        <taxon>Tracheophyta</taxon>
        <taxon>Spermatophyta</taxon>
        <taxon>Magnoliopsida</taxon>
        <taxon>eudicotyledons</taxon>
        <taxon>Gunneridae</taxon>
        <taxon>Pentapetalae</taxon>
        <taxon>asterids</taxon>
        <taxon>Cornales</taxon>
        <taxon>Nyssaceae</taxon>
        <taxon>Davidia</taxon>
    </lineage>
</organism>
<feature type="compositionally biased region" description="Low complexity" evidence="6">
    <location>
        <begin position="104"/>
        <end position="117"/>
    </location>
</feature>
<sequence length="304" mass="34243">MQKMAKEEYIASLRRHSSGFSRGVSKYRGVSRHHHNGRWEARIERVSGNKYMYLGTYNTEEEAAAAYDIAAIEYRGPNAVTNFDVSIYANRLKKGDLPEHDQPQEPTNSNSSTTETQPYEERQQHHHEQHDDQLMALPQQPTNANSSTETQPHEEQQHHHHHHHEPQHVNLEIPPPIDSPPAMVVVMDPIDEHEHLWSLFLDTELNSLPIFDTPLEKASELPDLFHDSGFEDGIDFIFDGPSNGTEFNVNDLLELDAIDCGVEPHILLGQDPKGKKGLTSPSSSSLQSLSSSTQPPQSLVSSPF</sequence>
<proteinExistence type="predicted"/>
<dbReference type="GO" id="GO:0005634">
    <property type="term" value="C:nucleus"/>
    <property type="evidence" value="ECO:0007669"/>
    <property type="project" value="UniProtKB-SubCell"/>
</dbReference>
<accession>A0A5B7AL10</accession>
<feature type="region of interest" description="Disordered" evidence="6">
    <location>
        <begin position="269"/>
        <end position="304"/>
    </location>
</feature>
<dbReference type="EMBL" id="GHES01025919">
    <property type="protein sequence ID" value="MPA56478.1"/>
    <property type="molecule type" value="Transcribed_RNA"/>
</dbReference>
<comment type="subcellular location">
    <subcellularLocation>
        <location evidence="1">Nucleus</location>
    </subcellularLocation>
</comment>
<evidence type="ECO:0000313" key="8">
    <source>
        <dbReference type="EMBL" id="MPA56476.1"/>
    </source>
</evidence>
<dbReference type="Gene3D" id="3.30.730.10">
    <property type="entry name" value="AP2/ERF domain"/>
    <property type="match status" value="1"/>
</dbReference>
<dbReference type="PANTHER" id="PTHR32467:SF97">
    <property type="entry name" value="ETHYLENE-RESPONSIVE TRANSCRIPTION FACTOR WRI1"/>
    <property type="match status" value="1"/>
</dbReference>
<dbReference type="InterPro" id="IPR016177">
    <property type="entry name" value="DNA-bd_dom_sf"/>
</dbReference>
<dbReference type="CDD" id="cd00018">
    <property type="entry name" value="AP2"/>
    <property type="match status" value="1"/>
</dbReference>
<reference evidence="8" key="1">
    <citation type="submission" date="2019-08" db="EMBL/GenBank/DDBJ databases">
        <title>Reference gene set and small RNA set construction with multiple tissues from Davidia involucrata Baill.</title>
        <authorList>
            <person name="Yang H."/>
            <person name="Zhou C."/>
            <person name="Li G."/>
            <person name="Wang J."/>
            <person name="Gao P."/>
            <person name="Wang M."/>
            <person name="Wang R."/>
            <person name="Zhao Y."/>
        </authorList>
    </citation>
    <scope>NUCLEOTIDE SEQUENCE</scope>
    <source>
        <tissue evidence="8">Mixed with DoveR01_LX</tissue>
    </source>
</reference>
<feature type="compositionally biased region" description="Low complexity" evidence="6">
    <location>
        <begin position="278"/>
        <end position="304"/>
    </location>
</feature>
<evidence type="ECO:0000256" key="1">
    <source>
        <dbReference type="ARBA" id="ARBA00004123"/>
    </source>
</evidence>
<dbReference type="Pfam" id="PF00847">
    <property type="entry name" value="AP2"/>
    <property type="match status" value="1"/>
</dbReference>
<name>A0A5B7AL10_DAVIN</name>
<dbReference type="GO" id="GO:0003677">
    <property type="term" value="F:DNA binding"/>
    <property type="evidence" value="ECO:0007669"/>
    <property type="project" value="UniProtKB-KW"/>
</dbReference>
<keyword evidence="5" id="KW-0539">Nucleus</keyword>
<dbReference type="InterPro" id="IPR001471">
    <property type="entry name" value="AP2/ERF_dom"/>
</dbReference>
<feature type="region of interest" description="Disordered" evidence="6">
    <location>
        <begin position="95"/>
        <end position="177"/>
    </location>
</feature>
<dbReference type="SUPFAM" id="SSF54171">
    <property type="entry name" value="DNA-binding domain"/>
    <property type="match status" value="1"/>
</dbReference>
<dbReference type="PANTHER" id="PTHR32467">
    <property type="entry name" value="AP2-LIKE ETHYLENE-RESPONSIVE TRANSCRIPTION FACTOR"/>
    <property type="match status" value="1"/>
</dbReference>
<evidence type="ECO:0000313" key="9">
    <source>
        <dbReference type="EMBL" id="MPA56478.1"/>
    </source>
</evidence>
<dbReference type="SMART" id="SM00380">
    <property type="entry name" value="AP2"/>
    <property type="match status" value="1"/>
</dbReference>
<feature type="domain" description="AP2/ERF" evidence="7">
    <location>
        <begin position="26"/>
        <end position="84"/>
    </location>
</feature>